<dbReference type="Proteomes" id="UP001189429">
    <property type="component" value="Unassembled WGS sequence"/>
</dbReference>
<feature type="compositionally biased region" description="Basic and acidic residues" evidence="1">
    <location>
        <begin position="191"/>
        <end position="203"/>
    </location>
</feature>
<feature type="compositionally biased region" description="Pro residues" evidence="1">
    <location>
        <begin position="31"/>
        <end position="42"/>
    </location>
</feature>
<evidence type="ECO:0000256" key="1">
    <source>
        <dbReference type="SAM" id="MobiDB-lite"/>
    </source>
</evidence>
<evidence type="ECO:0000313" key="3">
    <source>
        <dbReference type="Proteomes" id="UP001189429"/>
    </source>
</evidence>
<name>A0ABN9SZY0_9DINO</name>
<reference evidence="2" key="1">
    <citation type="submission" date="2023-10" db="EMBL/GenBank/DDBJ databases">
        <authorList>
            <person name="Chen Y."/>
            <person name="Shah S."/>
            <person name="Dougan E. K."/>
            <person name="Thang M."/>
            <person name="Chan C."/>
        </authorList>
    </citation>
    <scope>NUCLEOTIDE SEQUENCE [LARGE SCALE GENOMIC DNA]</scope>
</reference>
<feature type="compositionally biased region" description="Basic and acidic residues" evidence="1">
    <location>
        <begin position="100"/>
        <end position="109"/>
    </location>
</feature>
<feature type="compositionally biased region" description="Low complexity" evidence="1">
    <location>
        <begin position="118"/>
        <end position="134"/>
    </location>
</feature>
<keyword evidence="3" id="KW-1185">Reference proteome</keyword>
<comment type="caution">
    <text evidence="2">The sequence shown here is derived from an EMBL/GenBank/DDBJ whole genome shotgun (WGS) entry which is preliminary data.</text>
</comment>
<feature type="region of interest" description="Disordered" evidence="1">
    <location>
        <begin position="1"/>
        <end position="243"/>
    </location>
</feature>
<proteinExistence type="predicted"/>
<gene>
    <name evidence="2" type="ORF">PCOR1329_LOCUS34165</name>
</gene>
<protein>
    <submittedName>
        <fullName evidence="2">Uncharacterized protein</fullName>
    </submittedName>
</protein>
<sequence>AASGLQPPAAVRPTTPSAVAAAGGRSHAPSDPAPAAAPPPALHAPVTPLRRAYTTGDLDAVERSPRRLSRGTASPGDDPQNQALHGHVPSSSSSQAPEGARLETARREGAAGPGQPHGLALRPPRLLRAGAPGRFKITTPSQPAQAPCNASSGPPSESSGRATPQTYTSRGQEEDADEDAWDEDVGEEDEEHKQQAWSGDERGLPPARRGSLVSALSRPSRDSRGSDSRVITMRAPLEHEDEGKLEERIRRGIQDAERRRRAAQLRLDDVNRLMEKRTTGCAPKPGRVRLIPLHAAP</sequence>
<feature type="compositionally biased region" description="Polar residues" evidence="1">
    <location>
        <begin position="138"/>
        <end position="170"/>
    </location>
</feature>
<feature type="non-terminal residue" evidence="2">
    <location>
        <position position="1"/>
    </location>
</feature>
<evidence type="ECO:0000313" key="2">
    <source>
        <dbReference type="EMBL" id="CAK0838140.1"/>
    </source>
</evidence>
<feature type="compositionally biased region" description="Polar residues" evidence="1">
    <location>
        <begin position="79"/>
        <end position="96"/>
    </location>
</feature>
<dbReference type="EMBL" id="CAUYUJ010014201">
    <property type="protein sequence ID" value="CAK0838140.1"/>
    <property type="molecule type" value="Genomic_DNA"/>
</dbReference>
<organism evidence="2 3">
    <name type="scientific">Prorocentrum cordatum</name>
    <dbReference type="NCBI Taxonomy" id="2364126"/>
    <lineage>
        <taxon>Eukaryota</taxon>
        <taxon>Sar</taxon>
        <taxon>Alveolata</taxon>
        <taxon>Dinophyceae</taxon>
        <taxon>Prorocentrales</taxon>
        <taxon>Prorocentraceae</taxon>
        <taxon>Prorocentrum</taxon>
    </lineage>
</organism>
<accession>A0ABN9SZY0</accession>
<feature type="compositionally biased region" description="Acidic residues" evidence="1">
    <location>
        <begin position="174"/>
        <end position="190"/>
    </location>
</feature>